<keyword evidence="7" id="KW-1185">Reference proteome</keyword>
<evidence type="ECO:0000256" key="3">
    <source>
        <dbReference type="ARBA" id="ARBA00022825"/>
    </source>
</evidence>
<dbReference type="GO" id="GO:0004252">
    <property type="term" value="F:serine-type endopeptidase activity"/>
    <property type="evidence" value="ECO:0007669"/>
    <property type="project" value="InterPro"/>
</dbReference>
<dbReference type="AlphaFoldDB" id="A0A8S9XDK3"/>
<dbReference type="PANTHER" id="PTHR24276:SF96">
    <property type="entry name" value="PEPTIDASE S1 DOMAIN-CONTAINING PROTEIN"/>
    <property type="match status" value="1"/>
</dbReference>
<reference evidence="6" key="1">
    <citation type="journal article" date="2021" name="Mol. Ecol. Resour.">
        <title>Apolygus lucorum genome provides insights into omnivorousness and mesophyll feeding.</title>
        <authorList>
            <person name="Liu Y."/>
            <person name="Liu H."/>
            <person name="Wang H."/>
            <person name="Huang T."/>
            <person name="Liu B."/>
            <person name="Yang B."/>
            <person name="Yin L."/>
            <person name="Li B."/>
            <person name="Zhang Y."/>
            <person name="Zhang S."/>
            <person name="Jiang F."/>
            <person name="Zhang X."/>
            <person name="Ren Y."/>
            <person name="Wang B."/>
            <person name="Wang S."/>
            <person name="Lu Y."/>
            <person name="Wu K."/>
            <person name="Fan W."/>
            <person name="Wang G."/>
        </authorList>
    </citation>
    <scope>NUCLEOTIDE SEQUENCE</scope>
    <source>
        <strain evidence="6">12Hb</strain>
    </source>
</reference>
<dbReference type="PANTHER" id="PTHR24276">
    <property type="entry name" value="POLYSERASE-RELATED"/>
    <property type="match status" value="1"/>
</dbReference>
<dbReference type="InterPro" id="IPR043504">
    <property type="entry name" value="Peptidase_S1_PA_chymotrypsin"/>
</dbReference>
<protein>
    <recommendedName>
        <fullName evidence="5">Peptidase S1 domain-containing protein</fullName>
    </recommendedName>
</protein>
<keyword evidence="3" id="KW-0720">Serine protease</keyword>
<accession>A0A8S9XDK3</accession>
<dbReference type="Proteomes" id="UP000466442">
    <property type="component" value="Unassembled WGS sequence"/>
</dbReference>
<dbReference type="SUPFAM" id="SSF50494">
    <property type="entry name" value="Trypsin-like serine proteases"/>
    <property type="match status" value="2"/>
</dbReference>
<feature type="domain" description="Peptidase S1" evidence="5">
    <location>
        <begin position="223"/>
        <end position="503"/>
    </location>
</feature>
<evidence type="ECO:0000256" key="2">
    <source>
        <dbReference type="ARBA" id="ARBA00022801"/>
    </source>
</evidence>
<keyword evidence="4" id="KW-1015">Disulfide bond</keyword>
<dbReference type="SMART" id="SM00020">
    <property type="entry name" value="Tryp_SPc"/>
    <property type="match status" value="1"/>
</dbReference>
<organism evidence="6 7">
    <name type="scientific">Apolygus lucorum</name>
    <name type="common">Small green plant bug</name>
    <name type="synonym">Lygocoris lucorum</name>
    <dbReference type="NCBI Taxonomy" id="248454"/>
    <lineage>
        <taxon>Eukaryota</taxon>
        <taxon>Metazoa</taxon>
        <taxon>Ecdysozoa</taxon>
        <taxon>Arthropoda</taxon>
        <taxon>Hexapoda</taxon>
        <taxon>Insecta</taxon>
        <taxon>Pterygota</taxon>
        <taxon>Neoptera</taxon>
        <taxon>Paraneoptera</taxon>
        <taxon>Hemiptera</taxon>
        <taxon>Heteroptera</taxon>
        <taxon>Panheteroptera</taxon>
        <taxon>Cimicomorpha</taxon>
        <taxon>Miridae</taxon>
        <taxon>Mirini</taxon>
        <taxon>Apolygus</taxon>
    </lineage>
</organism>
<evidence type="ECO:0000313" key="7">
    <source>
        <dbReference type="Proteomes" id="UP000466442"/>
    </source>
</evidence>
<evidence type="ECO:0000256" key="4">
    <source>
        <dbReference type="ARBA" id="ARBA00023157"/>
    </source>
</evidence>
<evidence type="ECO:0000259" key="5">
    <source>
        <dbReference type="PROSITE" id="PS50240"/>
    </source>
</evidence>
<proteinExistence type="predicted"/>
<dbReference type="Gene3D" id="2.40.10.10">
    <property type="entry name" value="Trypsin-like serine proteases"/>
    <property type="match status" value="3"/>
</dbReference>
<comment type="caution">
    <text evidence="6">The sequence shown here is derived from an EMBL/GenBank/DDBJ whole genome shotgun (WGS) entry which is preliminary data.</text>
</comment>
<evidence type="ECO:0000256" key="1">
    <source>
        <dbReference type="ARBA" id="ARBA00022670"/>
    </source>
</evidence>
<dbReference type="Pfam" id="PF00089">
    <property type="entry name" value="Trypsin"/>
    <property type="match status" value="2"/>
</dbReference>
<keyword evidence="1" id="KW-0645">Protease</keyword>
<sequence length="528" mass="60564">MYDVYPGAVPVKMASGVKSRHYIRHPKCTQHFETGKVLHDYALIVLRSPLLAKKILHAPVYTINALTQIWTESMAKRAICMELGFGRYRLTDTNEPEPSRSEFLRHGWVRTMDYEWCYNRSSLPAKFKEGRWNYSQDATWLCTRTLPGRGQHHAPGDSGSPTTCNNQYAGLVTSGVYSTLTWRFYYSMSMSTAFSIFENSAEYRQAMTESVGQYDKIDKKTRVLNYRPSSPPIRPYFNDQLYCVITTQYNFCGGSLLTPKLVQTACHCLAYFTTEKDGFKNAVTKDVFENELMVYPGIVPPDIVDGVKSEKFFSHPKCKQYTSSKLALHDYGLIVLASELFERRVVPAPVYTIRTLTRVWTETMAKEAACLLLGYGRYRLLDDDHEDPTLPNVILHGWVRSMPYRDCYLYTTSDYTDAKKKWNYTDEATYFCMEALPTFNQYQGGGDSGGPVSCNNQYAGIVSYVRYKDKPRALQVSAAMSTAFSVYENSAEYRKSMLEANLGQDHLSKFDNIRPTSQPLHQYFYDRF</sequence>
<dbReference type="PROSITE" id="PS50240">
    <property type="entry name" value="TRYPSIN_DOM"/>
    <property type="match status" value="1"/>
</dbReference>
<name>A0A8S9XDK3_APOLU</name>
<dbReference type="InterPro" id="IPR050430">
    <property type="entry name" value="Peptidase_S1"/>
</dbReference>
<keyword evidence="2" id="KW-0378">Hydrolase</keyword>
<dbReference type="InterPro" id="IPR009003">
    <property type="entry name" value="Peptidase_S1_PA"/>
</dbReference>
<dbReference type="InterPro" id="IPR001254">
    <property type="entry name" value="Trypsin_dom"/>
</dbReference>
<dbReference type="EMBL" id="WIXP02000008">
    <property type="protein sequence ID" value="KAF6207130.1"/>
    <property type="molecule type" value="Genomic_DNA"/>
</dbReference>
<gene>
    <name evidence="6" type="ORF">GE061_018369</name>
</gene>
<dbReference type="GO" id="GO:0006508">
    <property type="term" value="P:proteolysis"/>
    <property type="evidence" value="ECO:0007669"/>
    <property type="project" value="UniProtKB-KW"/>
</dbReference>
<evidence type="ECO:0000313" key="6">
    <source>
        <dbReference type="EMBL" id="KAF6207130.1"/>
    </source>
</evidence>